<comment type="caution">
    <text evidence="2">The sequence shown here is derived from an EMBL/GenBank/DDBJ whole genome shotgun (WGS) entry which is preliminary data.</text>
</comment>
<dbReference type="Proteomes" id="UP000018747">
    <property type="component" value="Unassembled WGS sequence"/>
</dbReference>
<evidence type="ECO:0000259" key="1">
    <source>
        <dbReference type="PROSITE" id="PS51186"/>
    </source>
</evidence>
<protein>
    <submittedName>
        <fullName evidence="2">Acetyltransferase (GNAT) domain protein</fullName>
    </submittedName>
</protein>
<organism evidence="2 3">
    <name type="scientific">Leptospira alexanderi serovar Manhao 3 str. L 60</name>
    <dbReference type="NCBI Taxonomy" id="1049759"/>
    <lineage>
        <taxon>Bacteria</taxon>
        <taxon>Pseudomonadati</taxon>
        <taxon>Spirochaetota</taxon>
        <taxon>Spirochaetia</taxon>
        <taxon>Leptospirales</taxon>
        <taxon>Leptospiraceae</taxon>
        <taxon>Leptospira</taxon>
    </lineage>
</organism>
<dbReference type="SUPFAM" id="SSF55729">
    <property type="entry name" value="Acyl-CoA N-acyltransferases (Nat)"/>
    <property type="match status" value="1"/>
</dbReference>
<accession>V6IG78</accession>
<feature type="domain" description="N-acetyltransferase" evidence="1">
    <location>
        <begin position="2"/>
        <end position="163"/>
    </location>
</feature>
<evidence type="ECO:0000313" key="3">
    <source>
        <dbReference type="Proteomes" id="UP000018747"/>
    </source>
</evidence>
<name>V6IG78_9LEPT</name>
<proteinExistence type="predicted"/>
<dbReference type="OrthoDB" id="9799096at2"/>
<dbReference type="RefSeq" id="WP_010577936.1">
    <property type="nucleotide sequence ID" value="NZ_AHMT02000003.1"/>
</dbReference>
<dbReference type="InterPro" id="IPR016181">
    <property type="entry name" value="Acyl_CoA_acyltransferase"/>
</dbReference>
<evidence type="ECO:0000313" key="2">
    <source>
        <dbReference type="EMBL" id="EQA64598.1"/>
    </source>
</evidence>
<gene>
    <name evidence="2" type="ORF">LEP1GSC062_3569</name>
</gene>
<reference evidence="2" key="1">
    <citation type="submission" date="2013-05" db="EMBL/GenBank/DDBJ databases">
        <authorList>
            <person name="Harkins D.M."/>
            <person name="Durkin A.S."/>
            <person name="Brinkac L.M."/>
            <person name="Haft D.H."/>
            <person name="Selengut J.D."/>
            <person name="Sanka R."/>
            <person name="DePew J."/>
            <person name="Purushe J."/>
            <person name="Hartskeerl R.A."/>
            <person name="Ahmed A."/>
            <person name="van der Linden H."/>
            <person name="Goris M.G.A."/>
            <person name="Vinetz J.M."/>
            <person name="Sutton G.G."/>
            <person name="Nierman W.C."/>
            <person name="Fouts D.E."/>
        </authorList>
    </citation>
    <scope>NUCLEOTIDE SEQUENCE [LARGE SCALE GENOMIC DNA]</scope>
    <source>
        <strain evidence="2">L 60</strain>
    </source>
</reference>
<dbReference type="InterPro" id="IPR000182">
    <property type="entry name" value="GNAT_dom"/>
</dbReference>
<dbReference type="Gene3D" id="3.40.630.30">
    <property type="match status" value="1"/>
</dbReference>
<dbReference type="EMBL" id="AHMT02000003">
    <property type="protein sequence ID" value="EQA64598.1"/>
    <property type="molecule type" value="Genomic_DNA"/>
</dbReference>
<dbReference type="PROSITE" id="PS51186">
    <property type="entry name" value="GNAT"/>
    <property type="match status" value="1"/>
</dbReference>
<dbReference type="GO" id="GO:0016747">
    <property type="term" value="F:acyltransferase activity, transferring groups other than amino-acyl groups"/>
    <property type="evidence" value="ECO:0007669"/>
    <property type="project" value="InterPro"/>
</dbReference>
<sequence length="185" mass="21121">MNQIREASMSDLESIINIMNECIEDDSPSSNYANRLSISNPPKLLIDKILAKKVILESDGDQVKGYAFIEPFFLDPSNDSFAQVGVYIAKKFRNGFTGPKLLIYLFHIGRKNQVKKLFSFVLEQNSTSIKNVERLFDNIGILKKAVILNNAFNDVLIFQKNLEEPLDPRAQRFYDSVVKENLSIR</sequence>
<keyword evidence="3" id="KW-1185">Reference proteome</keyword>
<dbReference type="AlphaFoldDB" id="V6IG78"/>